<gene>
    <name evidence="2" type="ORF">EYF80_060490</name>
</gene>
<keyword evidence="3" id="KW-1185">Reference proteome</keyword>
<evidence type="ECO:0000313" key="2">
    <source>
        <dbReference type="EMBL" id="TNN29362.1"/>
    </source>
</evidence>
<name>A0A4Z2ELY7_9TELE</name>
<sequence>MRRGGSTRSLQLDYKAAGGGGGGGDRGRERGRDSGRRTFQWEKNQTGEWERKRILEREEKRRNNGEGEDTRGDAGAQGHNEGSSSPVYEEYRESGRDPERGDDPEGLYDTLPPSRRAYDGYPASPPGINLHPAQLLPPLRAWDSQTGEGRGSQEERGGGPESGGPESGGPAGSGDELERLLNLVSLRARRATRVNRASTQSEPTADRGGV</sequence>
<feature type="compositionally biased region" description="Polar residues" evidence="1">
    <location>
        <begin position="1"/>
        <end position="10"/>
    </location>
</feature>
<comment type="caution">
    <text evidence="2">The sequence shown here is derived from an EMBL/GenBank/DDBJ whole genome shotgun (WGS) entry which is preliminary data.</text>
</comment>
<dbReference type="EMBL" id="SRLO01005745">
    <property type="protein sequence ID" value="TNN29362.1"/>
    <property type="molecule type" value="Genomic_DNA"/>
</dbReference>
<reference evidence="2 3" key="1">
    <citation type="submission" date="2019-03" db="EMBL/GenBank/DDBJ databases">
        <title>First draft genome of Liparis tanakae, snailfish: a comprehensive survey of snailfish specific genes.</title>
        <authorList>
            <person name="Kim W."/>
            <person name="Song I."/>
            <person name="Jeong J.-H."/>
            <person name="Kim D."/>
            <person name="Kim S."/>
            <person name="Ryu S."/>
            <person name="Song J.Y."/>
            <person name="Lee S.K."/>
        </authorList>
    </citation>
    <scope>NUCLEOTIDE SEQUENCE [LARGE SCALE GENOMIC DNA]</scope>
    <source>
        <tissue evidence="2">Muscle</tissue>
    </source>
</reference>
<dbReference type="Proteomes" id="UP000314294">
    <property type="component" value="Unassembled WGS sequence"/>
</dbReference>
<feature type="region of interest" description="Disordered" evidence="1">
    <location>
        <begin position="1"/>
        <end position="210"/>
    </location>
</feature>
<feature type="compositionally biased region" description="Basic and acidic residues" evidence="1">
    <location>
        <begin position="48"/>
        <end position="72"/>
    </location>
</feature>
<feature type="compositionally biased region" description="Gly residues" evidence="1">
    <location>
        <begin position="159"/>
        <end position="172"/>
    </location>
</feature>
<accession>A0A4Z2ELY7</accession>
<dbReference type="OrthoDB" id="10559356at2759"/>
<proteinExistence type="predicted"/>
<feature type="compositionally biased region" description="Basic and acidic residues" evidence="1">
    <location>
        <begin position="25"/>
        <end position="40"/>
    </location>
</feature>
<dbReference type="AlphaFoldDB" id="A0A4Z2ELY7"/>
<evidence type="ECO:0000256" key="1">
    <source>
        <dbReference type="SAM" id="MobiDB-lite"/>
    </source>
</evidence>
<protein>
    <submittedName>
        <fullName evidence="2">Uncharacterized protein</fullName>
    </submittedName>
</protein>
<organism evidence="2 3">
    <name type="scientific">Liparis tanakae</name>
    <name type="common">Tanaka's snailfish</name>
    <dbReference type="NCBI Taxonomy" id="230148"/>
    <lineage>
        <taxon>Eukaryota</taxon>
        <taxon>Metazoa</taxon>
        <taxon>Chordata</taxon>
        <taxon>Craniata</taxon>
        <taxon>Vertebrata</taxon>
        <taxon>Euteleostomi</taxon>
        <taxon>Actinopterygii</taxon>
        <taxon>Neopterygii</taxon>
        <taxon>Teleostei</taxon>
        <taxon>Neoteleostei</taxon>
        <taxon>Acanthomorphata</taxon>
        <taxon>Eupercaria</taxon>
        <taxon>Perciformes</taxon>
        <taxon>Cottioidei</taxon>
        <taxon>Cottales</taxon>
        <taxon>Liparidae</taxon>
        <taxon>Liparis</taxon>
    </lineage>
</organism>
<feature type="compositionally biased region" description="Basic and acidic residues" evidence="1">
    <location>
        <begin position="89"/>
        <end position="103"/>
    </location>
</feature>
<evidence type="ECO:0000313" key="3">
    <source>
        <dbReference type="Proteomes" id="UP000314294"/>
    </source>
</evidence>